<dbReference type="RefSeq" id="WP_285389198.1">
    <property type="nucleotide sequence ID" value="NZ_JASSVS010000002.1"/>
</dbReference>
<dbReference type="PANTHER" id="PTHR33990:SF1">
    <property type="entry name" value="PROTEIN YJDN"/>
    <property type="match status" value="1"/>
</dbReference>
<proteinExistence type="predicted"/>
<dbReference type="InterPro" id="IPR028973">
    <property type="entry name" value="PhnB-like"/>
</dbReference>
<name>A0ABT7I8K0_9GAMM</name>
<accession>A0ABT7I8K0</accession>
<organism evidence="2 3">
    <name type="scientific">Marinobacter azerbaijanicus</name>
    <dbReference type="NCBI Taxonomy" id="3050455"/>
    <lineage>
        <taxon>Bacteria</taxon>
        <taxon>Pseudomonadati</taxon>
        <taxon>Pseudomonadota</taxon>
        <taxon>Gammaproteobacteria</taxon>
        <taxon>Pseudomonadales</taxon>
        <taxon>Marinobacteraceae</taxon>
        <taxon>Marinobacter</taxon>
    </lineage>
</organism>
<reference evidence="2 3" key="1">
    <citation type="submission" date="2023-06" db="EMBL/GenBank/DDBJ databases">
        <title>Marinobacter azerbaijanicus a moderately halophilic, isolated from Urmia Lake in Azerbaijan region of Iran.</title>
        <authorList>
            <person name="Sanchez-Porro C."/>
            <person name="Aghdam E.M."/>
            <person name="Saheb S.M."/>
            <person name="Tarhriz V."/>
            <person name="Kazemi E."/>
            <person name="Ammozegar M.A."/>
            <person name="Ventosa A."/>
            <person name="Hejazi M.S."/>
        </authorList>
    </citation>
    <scope>NUCLEOTIDE SEQUENCE [LARGE SCALE GENOMIC DNA]</scope>
    <source>
        <strain evidence="2 3">TBZ242</strain>
    </source>
</reference>
<feature type="domain" description="PhnB-like" evidence="1">
    <location>
        <begin position="9"/>
        <end position="100"/>
    </location>
</feature>
<dbReference type="PANTHER" id="PTHR33990">
    <property type="entry name" value="PROTEIN YJDN-RELATED"/>
    <property type="match status" value="1"/>
</dbReference>
<evidence type="ECO:0000313" key="3">
    <source>
        <dbReference type="Proteomes" id="UP001227964"/>
    </source>
</evidence>
<keyword evidence="3" id="KW-1185">Reference proteome</keyword>
<comment type="caution">
    <text evidence="2">The sequence shown here is derived from an EMBL/GenBank/DDBJ whole genome shotgun (WGS) entry which is preliminary data.</text>
</comment>
<dbReference type="InterPro" id="IPR029068">
    <property type="entry name" value="Glyas_Bleomycin-R_OHBP_Dase"/>
</dbReference>
<dbReference type="Pfam" id="PF06983">
    <property type="entry name" value="3-dmu-9_3-mt"/>
    <property type="match status" value="1"/>
</dbReference>
<dbReference type="Gene3D" id="3.10.180.10">
    <property type="entry name" value="2,3-Dihydroxybiphenyl 1,2-Dioxygenase, domain 1"/>
    <property type="match status" value="1"/>
</dbReference>
<evidence type="ECO:0000313" key="2">
    <source>
        <dbReference type="EMBL" id="MDL0430415.1"/>
    </source>
</evidence>
<dbReference type="Proteomes" id="UP001227964">
    <property type="component" value="Unassembled WGS sequence"/>
</dbReference>
<dbReference type="EMBL" id="JASSVS010000002">
    <property type="protein sequence ID" value="MDL0430415.1"/>
    <property type="molecule type" value="Genomic_DNA"/>
</dbReference>
<evidence type="ECO:0000259" key="1">
    <source>
        <dbReference type="Pfam" id="PF06983"/>
    </source>
</evidence>
<gene>
    <name evidence="2" type="ORF">QPM17_04725</name>
</gene>
<sequence length="108" mass="12150">MITHGETPAAEETPAEWHDKIIHSSLNLGGRRIMGADMSGDCYTKPQGVQVHLEYSDVSQAERVFNRLAEGGNVFMPFAETFWAHRFGMVTDRFGTQWMISNEIEGCN</sequence>
<dbReference type="SUPFAM" id="SSF54593">
    <property type="entry name" value="Glyoxalase/Bleomycin resistance protein/Dihydroxybiphenyl dioxygenase"/>
    <property type="match status" value="1"/>
</dbReference>
<protein>
    <submittedName>
        <fullName evidence="2">VOC family protein</fullName>
    </submittedName>
</protein>